<keyword evidence="4 5" id="KW-0413">Isomerase</keyword>
<reference evidence="8 9" key="1">
    <citation type="submission" date="2016-01" db="EMBL/GenBank/DDBJ databases">
        <authorList>
            <person name="Oliw E.H."/>
        </authorList>
    </citation>
    <scope>NUCLEOTIDE SEQUENCE [LARGE SCALE GENOMIC DNA]</scope>
    <source>
        <strain evidence="8 9">KA00635</strain>
    </source>
</reference>
<evidence type="ECO:0000256" key="3">
    <source>
        <dbReference type="ARBA" id="ARBA00022694"/>
    </source>
</evidence>
<comment type="caution">
    <text evidence="8">The sequence shown here is derived from an EMBL/GenBank/DDBJ whole genome shotgun (WGS) entry which is preliminary data.</text>
</comment>
<dbReference type="InterPro" id="IPR002501">
    <property type="entry name" value="PsdUridine_synth_N"/>
</dbReference>
<dbReference type="Gene3D" id="3.30.2350.10">
    <property type="entry name" value="Pseudouridine synthase"/>
    <property type="match status" value="1"/>
</dbReference>
<dbReference type="CDD" id="cd02573">
    <property type="entry name" value="PseudoU_synth_EcTruB"/>
    <property type="match status" value="1"/>
</dbReference>
<dbReference type="GO" id="GO:1990481">
    <property type="term" value="P:mRNA pseudouridine synthesis"/>
    <property type="evidence" value="ECO:0007669"/>
    <property type="project" value="TreeGrafter"/>
</dbReference>
<dbReference type="PANTHER" id="PTHR13767">
    <property type="entry name" value="TRNA-PSEUDOURIDINE SYNTHASE"/>
    <property type="match status" value="1"/>
</dbReference>
<organism evidence="8 9">
    <name type="scientific">Aerococcus christensenii</name>
    <dbReference type="NCBI Taxonomy" id="87541"/>
    <lineage>
        <taxon>Bacteria</taxon>
        <taxon>Bacillati</taxon>
        <taxon>Bacillota</taxon>
        <taxon>Bacilli</taxon>
        <taxon>Lactobacillales</taxon>
        <taxon>Aerococcaceae</taxon>
        <taxon>Aerococcus</taxon>
    </lineage>
</organism>
<protein>
    <recommendedName>
        <fullName evidence="5">tRNA pseudouridine synthase B</fullName>
        <ecNumber evidence="5">5.4.99.25</ecNumber>
    </recommendedName>
    <alternativeName>
        <fullName evidence="5">tRNA pseudouridine(55) synthase</fullName>
        <shortName evidence="5">Psi55 synthase</shortName>
    </alternativeName>
    <alternativeName>
        <fullName evidence="5">tRNA pseudouridylate synthase</fullName>
    </alternativeName>
    <alternativeName>
        <fullName evidence="5">tRNA-uridine isomerase</fullName>
    </alternativeName>
</protein>
<dbReference type="FunFam" id="3.30.2350.10:FF:000011">
    <property type="entry name" value="tRNA pseudouridine synthase B"/>
    <property type="match status" value="1"/>
</dbReference>
<gene>
    <name evidence="5" type="primary">truB</name>
    <name evidence="8" type="ORF">HMPREF3187_01693</name>
</gene>
<evidence type="ECO:0000256" key="2">
    <source>
        <dbReference type="ARBA" id="ARBA00005642"/>
    </source>
</evidence>
<comment type="catalytic activity">
    <reaction evidence="1 5">
        <text>uridine(55) in tRNA = pseudouridine(55) in tRNA</text>
        <dbReference type="Rhea" id="RHEA:42532"/>
        <dbReference type="Rhea" id="RHEA-COMP:10101"/>
        <dbReference type="Rhea" id="RHEA-COMP:10102"/>
        <dbReference type="ChEBI" id="CHEBI:65314"/>
        <dbReference type="ChEBI" id="CHEBI:65315"/>
        <dbReference type="EC" id="5.4.99.25"/>
    </reaction>
</comment>
<feature type="active site" description="Nucleophile" evidence="5">
    <location>
        <position position="53"/>
    </location>
</feature>
<dbReference type="GO" id="GO:0003723">
    <property type="term" value="F:RNA binding"/>
    <property type="evidence" value="ECO:0007669"/>
    <property type="project" value="InterPro"/>
</dbReference>
<dbReference type="EMBL" id="LSCQ01000100">
    <property type="protein sequence ID" value="KXB33402.1"/>
    <property type="molecule type" value="Genomic_DNA"/>
</dbReference>
<name>A0A133XR51_9LACT</name>
<dbReference type="InterPro" id="IPR020103">
    <property type="entry name" value="PsdUridine_synth_cat_dom_sf"/>
</dbReference>
<evidence type="ECO:0000256" key="4">
    <source>
        <dbReference type="ARBA" id="ARBA00023235"/>
    </source>
</evidence>
<evidence type="ECO:0000256" key="5">
    <source>
        <dbReference type="HAMAP-Rule" id="MF_01080"/>
    </source>
</evidence>
<accession>A0A133XR51</accession>
<dbReference type="PATRIC" id="fig|87541.4.peg.1672"/>
<dbReference type="GO" id="GO:0160148">
    <property type="term" value="F:tRNA pseudouridine(55) synthase activity"/>
    <property type="evidence" value="ECO:0007669"/>
    <property type="project" value="UniProtKB-EC"/>
</dbReference>
<evidence type="ECO:0000259" key="6">
    <source>
        <dbReference type="Pfam" id="PF01509"/>
    </source>
</evidence>
<evidence type="ECO:0000256" key="1">
    <source>
        <dbReference type="ARBA" id="ARBA00000385"/>
    </source>
</evidence>
<feature type="domain" description="Pseudouridine synthase II N-terminal" evidence="6">
    <location>
        <begin position="38"/>
        <end position="194"/>
    </location>
</feature>
<dbReference type="Pfam" id="PF01509">
    <property type="entry name" value="TruB_N"/>
    <property type="match status" value="1"/>
</dbReference>
<keyword evidence="3 5" id="KW-0819">tRNA processing</keyword>
<comment type="function">
    <text evidence="5">Responsible for synthesis of pseudouridine from uracil-55 in the psi GC loop of transfer RNAs.</text>
</comment>
<dbReference type="STRING" id="87541.AWM71_07160"/>
<dbReference type="SUPFAM" id="SSF55120">
    <property type="entry name" value="Pseudouridine synthase"/>
    <property type="match status" value="1"/>
</dbReference>
<dbReference type="PANTHER" id="PTHR13767:SF2">
    <property type="entry name" value="PSEUDOURIDYLATE SYNTHASE TRUB1"/>
    <property type="match status" value="1"/>
</dbReference>
<dbReference type="NCBIfam" id="TIGR00431">
    <property type="entry name" value="TruB"/>
    <property type="match status" value="1"/>
</dbReference>
<proteinExistence type="inferred from homology"/>
<evidence type="ECO:0000313" key="8">
    <source>
        <dbReference type="EMBL" id="KXB33402.1"/>
    </source>
</evidence>
<dbReference type="GO" id="GO:0031119">
    <property type="term" value="P:tRNA pseudouridine synthesis"/>
    <property type="evidence" value="ECO:0007669"/>
    <property type="project" value="UniProtKB-UniRule"/>
</dbReference>
<dbReference type="HAMAP" id="MF_01080">
    <property type="entry name" value="TruB_bact"/>
    <property type="match status" value="1"/>
</dbReference>
<dbReference type="AlphaFoldDB" id="A0A133XR51"/>
<dbReference type="Pfam" id="PF16198">
    <property type="entry name" value="TruB_C_2"/>
    <property type="match status" value="1"/>
</dbReference>
<evidence type="ECO:0000259" key="7">
    <source>
        <dbReference type="Pfam" id="PF16198"/>
    </source>
</evidence>
<dbReference type="EC" id="5.4.99.25" evidence="5"/>
<dbReference type="InterPro" id="IPR032819">
    <property type="entry name" value="TruB_C"/>
</dbReference>
<feature type="domain" description="tRNA pseudouridylate synthase B C-terminal" evidence="7">
    <location>
        <begin position="195"/>
        <end position="238"/>
    </location>
</feature>
<evidence type="ECO:0000313" key="9">
    <source>
        <dbReference type="Proteomes" id="UP000070422"/>
    </source>
</evidence>
<dbReference type="Proteomes" id="UP000070422">
    <property type="component" value="Unassembled WGS sequence"/>
</dbReference>
<comment type="similarity">
    <text evidence="2 5">Belongs to the pseudouridine synthase TruB family. Type 1 subfamily.</text>
</comment>
<dbReference type="InterPro" id="IPR014780">
    <property type="entry name" value="tRNA_psdUridine_synth_TruB"/>
</dbReference>
<sequence>MSAWTGLLGKEEVEEMDGIIPLWKERGMTSHDCVFRLRKILKTKKVGHTGTLDPGVDGVLVVCVGKATKLSDLLMDKTKTYQGEITLGFQTTTEDREGEEVARVAVPGPLSDKVIEEGMLSLEGWITQIPPMYSAVKVKGRKLYEYARKGESVERPKRQVRIDRFLLTSPVCYDGKRKEVSFNFEVICGKGTYVRTLATDLGKVLGYPATMTQLTRTEASPFQAADCFRLETIQSLCEEGRRGFLIEMDEVLKDLPAYEVRPEQANWFRNGAVLNQNNLPENLRDQLLLRIYDQGELIAIYQAHPDQADQMKPYKMF</sequence>